<feature type="compositionally biased region" description="Basic residues" evidence="7">
    <location>
        <begin position="1"/>
        <end position="14"/>
    </location>
</feature>
<dbReference type="Gene3D" id="3.30.1490.120">
    <property type="entry name" value="RNA polymerase Rpb7-like, N-terminal domain"/>
    <property type="match status" value="1"/>
</dbReference>
<keyword evidence="3" id="KW-0240">DNA-directed RNA polymerase</keyword>
<evidence type="ECO:0000256" key="1">
    <source>
        <dbReference type="ARBA" id="ARBA00004604"/>
    </source>
</evidence>
<evidence type="ECO:0000313" key="10">
    <source>
        <dbReference type="EMBL" id="ORY93036.1"/>
    </source>
</evidence>
<comment type="subcellular location">
    <subcellularLocation>
        <location evidence="1">Nucleus</location>
        <location evidence="1">Nucleolus</location>
    </subcellularLocation>
</comment>
<dbReference type="CDD" id="cd04328">
    <property type="entry name" value="RNAP_I_Rpa43_N"/>
    <property type="match status" value="1"/>
</dbReference>
<dbReference type="STRING" id="13706.A0A1X2H3R6"/>
<dbReference type="InParanoid" id="A0A1X2H3R6"/>
<evidence type="ECO:0000259" key="9">
    <source>
        <dbReference type="Pfam" id="PF17875"/>
    </source>
</evidence>
<evidence type="ECO:0000256" key="3">
    <source>
        <dbReference type="ARBA" id="ARBA00022478"/>
    </source>
</evidence>
<dbReference type="GO" id="GO:0005736">
    <property type="term" value="C:RNA polymerase I complex"/>
    <property type="evidence" value="ECO:0007669"/>
    <property type="project" value="TreeGrafter"/>
</dbReference>
<evidence type="ECO:0000259" key="8">
    <source>
        <dbReference type="Pfam" id="PF03876"/>
    </source>
</evidence>
<dbReference type="Pfam" id="PF17875">
    <property type="entry name" value="RPA43_OB"/>
    <property type="match status" value="1"/>
</dbReference>
<evidence type="ECO:0000256" key="5">
    <source>
        <dbReference type="ARBA" id="ARBA00023163"/>
    </source>
</evidence>
<dbReference type="InterPro" id="IPR005576">
    <property type="entry name" value="Rpb7-like_N"/>
</dbReference>
<feature type="compositionally biased region" description="Basic and acidic residues" evidence="7">
    <location>
        <begin position="30"/>
        <end position="39"/>
    </location>
</feature>
<accession>A0A1X2H3R6</accession>
<dbReference type="InterPro" id="IPR041178">
    <property type="entry name" value="RPA43_OB"/>
</dbReference>
<evidence type="ECO:0000313" key="11">
    <source>
        <dbReference type="Proteomes" id="UP000242180"/>
    </source>
</evidence>
<dbReference type="GO" id="GO:0006352">
    <property type="term" value="P:DNA-templated transcription initiation"/>
    <property type="evidence" value="ECO:0007669"/>
    <property type="project" value="InterPro"/>
</dbReference>
<feature type="compositionally biased region" description="Acidic residues" evidence="7">
    <location>
        <begin position="189"/>
        <end position="204"/>
    </location>
</feature>
<dbReference type="OrthoDB" id="10250504at2759"/>
<dbReference type="PANTHER" id="PTHR12709:SF5">
    <property type="entry name" value="DNA-DIRECTED RNA POLYMERASE I SUBUNIT RPA43"/>
    <property type="match status" value="1"/>
</dbReference>
<feature type="region of interest" description="Disordered" evidence="7">
    <location>
        <begin position="1"/>
        <end position="39"/>
    </location>
</feature>
<sequence length="256" mass="29005">MAKEEKKRKHKEHKEHKEKSSKSHKKSKKTSPEDSVKESTKVIHVATPITAHSSFSQIEVKLYLHLAPLWANNPMEGITEQLNAFMMKYVPEVDGIVLAHSDTRLVNDKGIILNESPFCHFYVRVKFLVWKPRKNTRLVGQINLQSQDHIGLLIFGTFNASIPRARIPSDKYEWRAFETPVEATPTEKNEEEDEDSEESEENAEENSVMVGRKRSKHGEWVVTSTGEALGGNDGIVEFNVVDIIEANDILTVTGSL</sequence>
<comment type="similarity">
    <text evidence="2">Belongs to the eukaryotic RPA43 RNA polymerase subunit family.</text>
</comment>
<dbReference type="Proteomes" id="UP000242180">
    <property type="component" value="Unassembled WGS sequence"/>
</dbReference>
<dbReference type="AlphaFoldDB" id="A0A1X2H3R6"/>
<dbReference type="InterPro" id="IPR041901">
    <property type="entry name" value="RNAP_I_Rpa43_N"/>
</dbReference>
<keyword evidence="5" id="KW-0804">Transcription</keyword>
<keyword evidence="4" id="KW-0597">Phosphoprotein</keyword>
<evidence type="ECO:0000256" key="7">
    <source>
        <dbReference type="SAM" id="MobiDB-lite"/>
    </source>
</evidence>
<dbReference type="Gene3D" id="2.40.50.1060">
    <property type="match status" value="1"/>
</dbReference>
<protein>
    <submittedName>
        <fullName evidence="10">Uncharacterized protein</fullName>
    </submittedName>
</protein>
<feature type="domain" description="RNA polymerase Rpb7-like N-terminal" evidence="8">
    <location>
        <begin position="62"/>
        <end position="117"/>
    </location>
</feature>
<evidence type="ECO:0000256" key="4">
    <source>
        <dbReference type="ARBA" id="ARBA00022553"/>
    </source>
</evidence>
<dbReference type="EMBL" id="MCGN01000009">
    <property type="protein sequence ID" value="ORY93036.1"/>
    <property type="molecule type" value="Genomic_DNA"/>
</dbReference>
<dbReference type="GO" id="GO:0006362">
    <property type="term" value="P:transcription elongation by RNA polymerase I"/>
    <property type="evidence" value="ECO:0007669"/>
    <property type="project" value="TreeGrafter"/>
</dbReference>
<keyword evidence="6" id="KW-0539">Nucleus</keyword>
<reference evidence="10 11" key="1">
    <citation type="submission" date="2016-07" db="EMBL/GenBank/DDBJ databases">
        <title>Pervasive Adenine N6-methylation of Active Genes in Fungi.</title>
        <authorList>
            <consortium name="DOE Joint Genome Institute"/>
            <person name="Mondo S.J."/>
            <person name="Dannebaum R.O."/>
            <person name="Kuo R.C."/>
            <person name="Labutti K."/>
            <person name="Haridas S."/>
            <person name="Kuo A."/>
            <person name="Salamov A."/>
            <person name="Ahrendt S.R."/>
            <person name="Lipzen A."/>
            <person name="Sullivan W."/>
            <person name="Andreopoulos W.B."/>
            <person name="Clum A."/>
            <person name="Lindquist E."/>
            <person name="Daum C."/>
            <person name="Ramamoorthy G.K."/>
            <person name="Gryganskyi A."/>
            <person name="Culley D."/>
            <person name="Magnuson J.K."/>
            <person name="James T.Y."/>
            <person name="O'Malley M.A."/>
            <person name="Stajich J.E."/>
            <person name="Spatafora J.W."/>
            <person name="Visel A."/>
            <person name="Grigoriev I.V."/>
        </authorList>
    </citation>
    <scope>NUCLEOTIDE SEQUENCE [LARGE SCALE GENOMIC DNA]</scope>
    <source>
        <strain evidence="10 11">NRRL 2496</strain>
    </source>
</reference>
<feature type="domain" description="RPA43 OB" evidence="9">
    <location>
        <begin position="132"/>
        <end position="256"/>
    </location>
</feature>
<dbReference type="InterPro" id="IPR036898">
    <property type="entry name" value="RNA_pol_Rpb7-like_N_sf"/>
</dbReference>
<dbReference type="Pfam" id="PF03876">
    <property type="entry name" value="SHS2_Rpb7-N"/>
    <property type="match status" value="1"/>
</dbReference>
<dbReference type="OMA" id="WRPKIGQ"/>
<dbReference type="PANTHER" id="PTHR12709">
    <property type="entry name" value="DNA-DIRECTED RNA POLYMERASE II, III"/>
    <property type="match status" value="1"/>
</dbReference>
<evidence type="ECO:0000256" key="2">
    <source>
        <dbReference type="ARBA" id="ARBA00005930"/>
    </source>
</evidence>
<comment type="caution">
    <text evidence="10">The sequence shown here is derived from an EMBL/GenBank/DDBJ whole genome shotgun (WGS) entry which is preliminary data.</text>
</comment>
<evidence type="ECO:0000256" key="6">
    <source>
        <dbReference type="ARBA" id="ARBA00023242"/>
    </source>
</evidence>
<organism evidence="10 11">
    <name type="scientific">Syncephalastrum racemosum</name>
    <name type="common">Filamentous fungus</name>
    <dbReference type="NCBI Taxonomy" id="13706"/>
    <lineage>
        <taxon>Eukaryota</taxon>
        <taxon>Fungi</taxon>
        <taxon>Fungi incertae sedis</taxon>
        <taxon>Mucoromycota</taxon>
        <taxon>Mucoromycotina</taxon>
        <taxon>Mucoromycetes</taxon>
        <taxon>Mucorales</taxon>
        <taxon>Syncephalastraceae</taxon>
        <taxon>Syncephalastrum</taxon>
    </lineage>
</organism>
<feature type="region of interest" description="Disordered" evidence="7">
    <location>
        <begin position="178"/>
        <end position="212"/>
    </location>
</feature>
<keyword evidence="11" id="KW-1185">Reference proteome</keyword>
<name>A0A1X2H3R6_SYNRA</name>
<proteinExistence type="inferred from homology"/>
<gene>
    <name evidence="10" type="ORF">BCR43DRAFT_496220</name>
</gene>
<dbReference type="InterPro" id="IPR045113">
    <property type="entry name" value="Rpb7-like"/>
</dbReference>